<evidence type="ECO:0000313" key="3">
    <source>
        <dbReference type="Proteomes" id="UP000535937"/>
    </source>
</evidence>
<sequence>MSKARERIFAAIRRNKKPLADAPVAGEGGARADTIPTHTIPVRTQLTAEALCAEFEHRLSAASASVEWVESASGIPAAVWRHLSDQQRRTQCFANGSAAELGWASVPELDIRSGAGDADSPVCITSAFRGIAETGSLVLLSAPGHSSASYFLPELLIVTLSRRDILATQEAVWADLRRRPEDMPRTVTLVTGPSRTGDIEQKIVLGAHGPRQVHVLLVN</sequence>
<dbReference type="PANTHER" id="PTHR43682">
    <property type="entry name" value="LACTATE UTILIZATION PROTEIN C"/>
    <property type="match status" value="1"/>
</dbReference>
<dbReference type="Gene3D" id="3.40.50.10420">
    <property type="entry name" value="NagB/RpiA/CoA transferase-like"/>
    <property type="match status" value="1"/>
</dbReference>
<dbReference type="Pfam" id="PF02589">
    <property type="entry name" value="LUD_dom"/>
    <property type="match status" value="1"/>
</dbReference>
<dbReference type="EMBL" id="JACHWZ010000008">
    <property type="protein sequence ID" value="MBB3061214.1"/>
    <property type="molecule type" value="Genomic_DNA"/>
</dbReference>
<organism evidence="2 3">
    <name type="scientific">Microbulbifer rhizosphaerae</name>
    <dbReference type="NCBI Taxonomy" id="1562603"/>
    <lineage>
        <taxon>Bacteria</taxon>
        <taxon>Pseudomonadati</taxon>
        <taxon>Pseudomonadota</taxon>
        <taxon>Gammaproteobacteria</taxon>
        <taxon>Cellvibrionales</taxon>
        <taxon>Microbulbiferaceae</taxon>
        <taxon>Microbulbifer</taxon>
    </lineage>
</organism>
<dbReference type="RefSeq" id="WP_183459393.1">
    <property type="nucleotide sequence ID" value="NZ_JACHWZ010000008.1"/>
</dbReference>
<evidence type="ECO:0000259" key="1">
    <source>
        <dbReference type="Pfam" id="PF02589"/>
    </source>
</evidence>
<dbReference type="SUPFAM" id="SSF100950">
    <property type="entry name" value="NagB/RpiA/CoA transferase-like"/>
    <property type="match status" value="1"/>
</dbReference>
<name>A0A7W4ZAD6_9GAMM</name>
<dbReference type="InterPro" id="IPR037171">
    <property type="entry name" value="NagB/RpiA_transferase-like"/>
</dbReference>
<dbReference type="PANTHER" id="PTHR43682:SF1">
    <property type="entry name" value="LACTATE UTILIZATION PROTEIN C"/>
    <property type="match status" value="1"/>
</dbReference>
<dbReference type="Proteomes" id="UP000535937">
    <property type="component" value="Unassembled WGS sequence"/>
</dbReference>
<comment type="caution">
    <text evidence="2">The sequence shown here is derived from an EMBL/GenBank/DDBJ whole genome shotgun (WGS) entry which is preliminary data.</text>
</comment>
<keyword evidence="3" id="KW-1185">Reference proteome</keyword>
<evidence type="ECO:0000313" key="2">
    <source>
        <dbReference type="EMBL" id="MBB3061214.1"/>
    </source>
</evidence>
<dbReference type="InterPro" id="IPR003741">
    <property type="entry name" value="LUD_dom"/>
</dbReference>
<feature type="domain" description="LUD" evidence="1">
    <location>
        <begin position="119"/>
        <end position="218"/>
    </location>
</feature>
<gene>
    <name evidence="2" type="ORF">FHS09_002047</name>
</gene>
<proteinExistence type="predicted"/>
<protein>
    <submittedName>
        <fullName evidence="2">L-lactate dehydrogenase complex protein LldG</fullName>
    </submittedName>
</protein>
<dbReference type="InterPro" id="IPR024185">
    <property type="entry name" value="FTHF_cligase-like_sf"/>
</dbReference>
<dbReference type="AlphaFoldDB" id="A0A7W4ZAD6"/>
<reference evidence="2 3" key="1">
    <citation type="submission" date="2020-08" db="EMBL/GenBank/DDBJ databases">
        <title>Genomic Encyclopedia of Type Strains, Phase III (KMG-III): the genomes of soil and plant-associated and newly described type strains.</title>
        <authorList>
            <person name="Whitman W."/>
        </authorList>
    </citation>
    <scope>NUCLEOTIDE SEQUENCE [LARGE SCALE GENOMIC DNA]</scope>
    <source>
        <strain evidence="2 3">CECT 8799</strain>
    </source>
</reference>
<accession>A0A7W4ZAD6</accession>